<evidence type="ECO:0000256" key="6">
    <source>
        <dbReference type="ARBA" id="ARBA00023163"/>
    </source>
</evidence>
<keyword evidence="7" id="KW-0539">Nucleus</keyword>
<dbReference type="Pfam" id="PF00172">
    <property type="entry name" value="Zn_clus"/>
    <property type="match status" value="1"/>
</dbReference>
<dbReference type="PANTHER" id="PTHR31313">
    <property type="entry name" value="TY1 ENHANCER ACTIVATOR"/>
    <property type="match status" value="1"/>
</dbReference>
<keyword evidence="6" id="KW-0804">Transcription</keyword>
<reference evidence="11 12" key="1">
    <citation type="journal article" date="2018" name="IMA Fungus">
        <title>IMA Genome-F 9: Draft genome sequence of Annulohypoxylon stygium, Aspergillus mulundensis, Berkeleyomyces basicola (syn. Thielaviopsis basicola), Ceratocystis smalleyi, two Cercospora beticola strains, Coleophoma cylindrospora, Fusarium fracticaudum, Phialophora cf. hyalina, and Morchella septimelata.</title>
        <authorList>
            <person name="Wingfield B.D."/>
            <person name="Bills G.F."/>
            <person name="Dong Y."/>
            <person name="Huang W."/>
            <person name="Nel W.J."/>
            <person name="Swalarsk-Parry B.S."/>
            <person name="Vaghefi N."/>
            <person name="Wilken P.M."/>
            <person name="An Z."/>
            <person name="de Beer Z.W."/>
            <person name="De Vos L."/>
            <person name="Chen L."/>
            <person name="Duong T.A."/>
            <person name="Gao Y."/>
            <person name="Hammerbacher A."/>
            <person name="Kikkert J.R."/>
            <person name="Li Y."/>
            <person name="Li H."/>
            <person name="Li K."/>
            <person name="Li Q."/>
            <person name="Liu X."/>
            <person name="Ma X."/>
            <person name="Naidoo K."/>
            <person name="Pethybridge S.J."/>
            <person name="Sun J."/>
            <person name="Steenkamp E.T."/>
            <person name="van der Nest M.A."/>
            <person name="van Wyk S."/>
            <person name="Wingfield M.J."/>
            <person name="Xiong C."/>
            <person name="Yue Q."/>
            <person name="Zhang X."/>
        </authorList>
    </citation>
    <scope>NUCLEOTIDE SEQUENCE [LARGE SCALE GENOMIC DNA]</scope>
    <source>
        <strain evidence="11 12">BP6252</strain>
    </source>
</reference>
<keyword evidence="3" id="KW-0862">Zinc</keyword>
<comment type="subcellular location">
    <subcellularLocation>
        <location evidence="1">Nucleus</location>
    </subcellularLocation>
</comment>
<evidence type="ECO:0000256" key="9">
    <source>
        <dbReference type="SAM" id="Phobius"/>
    </source>
</evidence>
<keyword evidence="2" id="KW-0479">Metal-binding</keyword>
<feature type="domain" description="Zn(2)-C6 fungal-type" evidence="10">
    <location>
        <begin position="33"/>
        <end position="63"/>
    </location>
</feature>
<dbReference type="CDD" id="cd00067">
    <property type="entry name" value="GAL4"/>
    <property type="match status" value="1"/>
</dbReference>
<keyword evidence="5" id="KW-0238">DNA-binding</keyword>
<dbReference type="GO" id="GO:0000981">
    <property type="term" value="F:DNA-binding transcription factor activity, RNA polymerase II-specific"/>
    <property type="evidence" value="ECO:0007669"/>
    <property type="project" value="InterPro"/>
</dbReference>
<dbReference type="SMART" id="SM00906">
    <property type="entry name" value="Fungal_trans"/>
    <property type="match status" value="1"/>
</dbReference>
<keyword evidence="9" id="KW-0812">Transmembrane</keyword>
<dbReference type="SMART" id="SM00066">
    <property type="entry name" value="GAL4"/>
    <property type="match status" value="1"/>
</dbReference>
<dbReference type="InterPro" id="IPR036864">
    <property type="entry name" value="Zn2-C6_fun-type_DNA-bd_sf"/>
</dbReference>
<feature type="region of interest" description="Disordered" evidence="8">
    <location>
        <begin position="182"/>
        <end position="216"/>
    </location>
</feature>
<dbReference type="InterPro" id="IPR007219">
    <property type="entry name" value="XnlR_reg_dom"/>
</dbReference>
<feature type="region of interest" description="Disordered" evidence="8">
    <location>
        <begin position="1"/>
        <end position="25"/>
    </location>
</feature>
<dbReference type="OrthoDB" id="2123952at2759"/>
<evidence type="ECO:0000256" key="7">
    <source>
        <dbReference type="ARBA" id="ARBA00023242"/>
    </source>
</evidence>
<proteinExistence type="predicted"/>
<evidence type="ECO:0000256" key="5">
    <source>
        <dbReference type="ARBA" id="ARBA00023125"/>
    </source>
</evidence>
<gene>
    <name evidence="11" type="ORF">BP6252_11488</name>
</gene>
<dbReference type="CDD" id="cd12148">
    <property type="entry name" value="fungal_TF_MHR"/>
    <property type="match status" value="1"/>
</dbReference>
<keyword evidence="9" id="KW-1133">Transmembrane helix</keyword>
<evidence type="ECO:0000313" key="12">
    <source>
        <dbReference type="Proteomes" id="UP000256645"/>
    </source>
</evidence>
<organism evidence="11 12">
    <name type="scientific">Coleophoma cylindrospora</name>
    <dbReference type="NCBI Taxonomy" id="1849047"/>
    <lineage>
        <taxon>Eukaryota</taxon>
        <taxon>Fungi</taxon>
        <taxon>Dikarya</taxon>
        <taxon>Ascomycota</taxon>
        <taxon>Pezizomycotina</taxon>
        <taxon>Leotiomycetes</taxon>
        <taxon>Helotiales</taxon>
        <taxon>Dermateaceae</taxon>
        <taxon>Coleophoma</taxon>
    </lineage>
</organism>
<accession>A0A3D8QJS3</accession>
<evidence type="ECO:0000313" key="11">
    <source>
        <dbReference type="EMBL" id="RDW62055.1"/>
    </source>
</evidence>
<comment type="caution">
    <text evidence="11">The sequence shown here is derived from an EMBL/GenBank/DDBJ whole genome shotgun (WGS) entry which is preliminary data.</text>
</comment>
<dbReference type="Proteomes" id="UP000256645">
    <property type="component" value="Unassembled WGS sequence"/>
</dbReference>
<dbReference type="PROSITE" id="PS00463">
    <property type="entry name" value="ZN2_CY6_FUNGAL_1"/>
    <property type="match status" value="1"/>
</dbReference>
<dbReference type="GO" id="GO:0003677">
    <property type="term" value="F:DNA binding"/>
    <property type="evidence" value="ECO:0007669"/>
    <property type="project" value="UniProtKB-KW"/>
</dbReference>
<dbReference type="EMBL" id="PDLM01000014">
    <property type="protein sequence ID" value="RDW62055.1"/>
    <property type="molecule type" value="Genomic_DNA"/>
</dbReference>
<name>A0A3D8QJS3_9HELO</name>
<dbReference type="GO" id="GO:0008270">
    <property type="term" value="F:zinc ion binding"/>
    <property type="evidence" value="ECO:0007669"/>
    <property type="project" value="InterPro"/>
</dbReference>
<keyword evidence="12" id="KW-1185">Reference proteome</keyword>
<keyword evidence="9" id="KW-0472">Membrane</keyword>
<dbReference type="Pfam" id="PF04082">
    <property type="entry name" value="Fungal_trans"/>
    <property type="match status" value="1"/>
</dbReference>
<dbReference type="InterPro" id="IPR001138">
    <property type="entry name" value="Zn2Cys6_DnaBD"/>
</dbReference>
<dbReference type="Gene3D" id="4.10.240.10">
    <property type="entry name" value="Zn(2)-C6 fungal-type DNA-binding domain"/>
    <property type="match status" value="1"/>
</dbReference>
<evidence type="ECO:0000259" key="10">
    <source>
        <dbReference type="PROSITE" id="PS50048"/>
    </source>
</evidence>
<dbReference type="AlphaFoldDB" id="A0A3D8QJS3"/>
<evidence type="ECO:0000256" key="1">
    <source>
        <dbReference type="ARBA" id="ARBA00004123"/>
    </source>
</evidence>
<dbReference type="GO" id="GO:0005634">
    <property type="term" value="C:nucleus"/>
    <property type="evidence" value="ECO:0007669"/>
    <property type="project" value="UniProtKB-SubCell"/>
</dbReference>
<dbReference type="PANTHER" id="PTHR31313:SF4">
    <property type="entry name" value="CONIDIAL DEVELOPMENT PROTEIN FLUFFY"/>
    <property type="match status" value="1"/>
</dbReference>
<evidence type="ECO:0000256" key="4">
    <source>
        <dbReference type="ARBA" id="ARBA00023015"/>
    </source>
</evidence>
<evidence type="ECO:0000256" key="8">
    <source>
        <dbReference type="SAM" id="MobiDB-lite"/>
    </source>
</evidence>
<protein>
    <recommendedName>
        <fullName evidence="10">Zn(2)-C6 fungal-type domain-containing protein</fullName>
    </recommendedName>
</protein>
<dbReference type="STRING" id="1849047.A0A3D8QJS3"/>
<sequence>MEEASSSSSKRSLVDDTSNPKRSRGLGLVTPNACTECRKKRAKCDGKNPCGRCASQRGIKCIYEVPVRQSKENMRHEIEQLRKHQLQTDRILAALSARGRADVVLDQLRRGESLDYISDSIEKTIQNNAPMDANITTYERMSDQDAIKSALNPAQTTIAAPLMTLSLNDAFEAGLNSRFSGSGLGQSRSQTGDMQSWQTSATPDSTTSTQMPWTSGSSSFDLGPRAEMPGFKFPAIGTLNDQITTHSEVNSAVNEARSVGQGTILGTDFPMEGQSFQRAGHIRSWTNVTDDAAFVEHLLALYFCWEYPTFASLSKEHFLQDFRTGMPRFCSSLLVNSILSLGCRFSTQARARVNPEQSQTAGDHFFAEATRLLNMQEDRHVMTTVQALGLMSIREASCGRTSESVFLAGQAIRIAIEMGLHTEAVQSLDGEVSLEEKAVRAATFWGAFSLDQAWSLSIGRLPRFSRDTNLVAKPDIIDHVERSSWIPYTDDGAGAPLERNCIQPSNVRSVFATFCELSETVHQHLYTFYSPGNNVNSKELLDIYTKYLSWYDEIPSALRLGQNFTPAVLFAHMYYHFAILLLFRPFIKLKFTESSVSPNEVCNQAADAISALLNSYSRLYTLRRTPSFVPYFVLTSSITHLVTLGNDGTDPEKFLQTLTDLKDMKGCHGFATRAYNIIRFLIHHWNVPIDVSAIDDTEIETDIVPVSGSSENPDDPVKVKLNDQTAVDVQNLCRPSPTSANLFCPNMQVTDWSTGIGPVQREDENPLFWPFPMQGKPMFGMGIMLATAGFAVLGSIS</sequence>
<dbReference type="InterPro" id="IPR051615">
    <property type="entry name" value="Transcr_Regulatory_Elem"/>
</dbReference>
<dbReference type="GO" id="GO:0006351">
    <property type="term" value="P:DNA-templated transcription"/>
    <property type="evidence" value="ECO:0007669"/>
    <property type="project" value="InterPro"/>
</dbReference>
<dbReference type="SUPFAM" id="SSF57701">
    <property type="entry name" value="Zn2/Cys6 DNA-binding domain"/>
    <property type="match status" value="1"/>
</dbReference>
<keyword evidence="4" id="KW-0805">Transcription regulation</keyword>
<dbReference type="PROSITE" id="PS50048">
    <property type="entry name" value="ZN2_CY6_FUNGAL_2"/>
    <property type="match status" value="1"/>
</dbReference>
<evidence type="ECO:0000256" key="3">
    <source>
        <dbReference type="ARBA" id="ARBA00022833"/>
    </source>
</evidence>
<feature type="transmembrane region" description="Helical" evidence="9">
    <location>
        <begin position="778"/>
        <end position="796"/>
    </location>
</feature>
<evidence type="ECO:0000256" key="2">
    <source>
        <dbReference type="ARBA" id="ARBA00022723"/>
    </source>
</evidence>